<feature type="binding site" evidence="5">
    <location>
        <begin position="206"/>
        <end position="209"/>
    </location>
    <ligand>
        <name>substrate</name>
    </ligand>
</feature>
<dbReference type="GO" id="GO:0102559">
    <property type="term" value="F:peptide chain release factor N(5)-glutamine methyltransferase activity"/>
    <property type="evidence" value="ECO:0007669"/>
    <property type="project" value="UniProtKB-EC"/>
</dbReference>
<dbReference type="InterPro" id="IPR002052">
    <property type="entry name" value="DNA_methylase_N6_adenine_CS"/>
</dbReference>
<dbReference type="Gene3D" id="3.40.50.150">
    <property type="entry name" value="Vaccinia Virus protein VP39"/>
    <property type="match status" value="1"/>
</dbReference>
<proteinExistence type="inferred from homology"/>
<keyword evidence="3 5" id="KW-0949">S-adenosyl-L-methionine</keyword>
<dbReference type="OrthoDB" id="9800643at2"/>
<keyword evidence="1 5" id="KW-0489">Methyltransferase</keyword>
<evidence type="ECO:0000256" key="4">
    <source>
        <dbReference type="ARBA" id="ARBA00048391"/>
    </source>
</evidence>
<gene>
    <name evidence="5 8" type="primary">prmC</name>
    <name evidence="8" type="ORF">E4680_12115</name>
</gene>
<dbReference type="RefSeq" id="WP_135282677.1">
    <property type="nucleotide sequence ID" value="NZ_SRIO01000020.1"/>
</dbReference>
<dbReference type="InterPro" id="IPR004556">
    <property type="entry name" value="HemK-like"/>
</dbReference>
<evidence type="ECO:0000313" key="9">
    <source>
        <dbReference type="Proteomes" id="UP000297890"/>
    </source>
</evidence>
<accession>A0A4Z0F6H0</accession>
<feature type="binding site" evidence="5">
    <location>
        <position position="191"/>
    </location>
    <ligand>
        <name>S-adenosyl-L-methionine</name>
        <dbReference type="ChEBI" id="CHEBI:59789"/>
    </ligand>
</feature>
<dbReference type="InterPro" id="IPR007848">
    <property type="entry name" value="Small_mtfrase_dom"/>
</dbReference>
<dbReference type="EMBL" id="SRIO01000020">
    <property type="protein sequence ID" value="TFZ81554.1"/>
    <property type="molecule type" value="Genomic_DNA"/>
</dbReference>
<dbReference type="Proteomes" id="UP000297890">
    <property type="component" value="Unassembled WGS sequence"/>
</dbReference>
<dbReference type="Pfam" id="PF05175">
    <property type="entry name" value="MTS"/>
    <property type="match status" value="1"/>
</dbReference>
<sequence>MPCKTPIRPSNLLRSAPDPLQAREALRLLRETLAGQAGSAQAAAQEAEWLLAHALGWPRSRLWSHGETVLTPQERSRLAQLAERRLAGEPVAYVLGETGFHDLTLTVTPDTLIPRPETEQLVEIALQLAIPTPWVADLGAGSGAIALALAAARPDWQVHAVDRSAAALAVAETNARRLGLIERVCFIEGDWCAPLVPGRFGLIVANPPYLADTDPHLAMLHHEPRGALVAGPTGLEDLARIIDTAREILMPAGWLVLEHGWDQGPNVRQLLETMGYQAVSGHKDFAGHDRIAIGQRRADPKEAA</sequence>
<comment type="caution">
    <text evidence="8">The sequence shown here is derived from an EMBL/GenBank/DDBJ whole genome shotgun (WGS) entry which is preliminary data.</text>
</comment>
<reference evidence="8 9" key="1">
    <citation type="journal article" date="2019" name="ISME J.">
        <title>Candidatus Macondimonas diazotrophica, a novel gammaproteobacterial genus dominating crude-oil-contaminated coastal sediments.</title>
        <authorList>
            <person name="Karthikeyan S."/>
            <person name="Konstantinidis K."/>
        </authorList>
    </citation>
    <scope>NUCLEOTIDE SEQUENCE [LARGE SCALE GENOMIC DNA]</scope>
    <source>
        <strain evidence="8 9">KTK01</strain>
    </source>
</reference>
<dbReference type="Pfam" id="PF17827">
    <property type="entry name" value="PrmC_N"/>
    <property type="match status" value="1"/>
</dbReference>
<evidence type="ECO:0000256" key="1">
    <source>
        <dbReference type="ARBA" id="ARBA00022603"/>
    </source>
</evidence>
<comment type="catalytic activity">
    <reaction evidence="4 5">
        <text>L-glutaminyl-[peptide chain release factor] + S-adenosyl-L-methionine = N(5)-methyl-L-glutaminyl-[peptide chain release factor] + S-adenosyl-L-homocysteine + H(+)</text>
        <dbReference type="Rhea" id="RHEA:42896"/>
        <dbReference type="Rhea" id="RHEA-COMP:10271"/>
        <dbReference type="Rhea" id="RHEA-COMP:10272"/>
        <dbReference type="ChEBI" id="CHEBI:15378"/>
        <dbReference type="ChEBI" id="CHEBI:30011"/>
        <dbReference type="ChEBI" id="CHEBI:57856"/>
        <dbReference type="ChEBI" id="CHEBI:59789"/>
        <dbReference type="ChEBI" id="CHEBI:61891"/>
        <dbReference type="EC" id="2.1.1.297"/>
    </reaction>
</comment>
<dbReference type="FunFam" id="3.40.50.150:FF:000053">
    <property type="entry name" value="Release factor glutamine methyltransferase"/>
    <property type="match status" value="1"/>
</dbReference>
<feature type="binding site" evidence="5">
    <location>
        <position position="206"/>
    </location>
    <ligand>
        <name>S-adenosyl-L-methionine</name>
        <dbReference type="ChEBI" id="CHEBI:59789"/>
    </ligand>
</feature>
<dbReference type="PROSITE" id="PS00092">
    <property type="entry name" value="N6_MTASE"/>
    <property type="match status" value="1"/>
</dbReference>
<feature type="binding site" evidence="5">
    <location>
        <begin position="139"/>
        <end position="143"/>
    </location>
    <ligand>
        <name>S-adenosyl-L-methionine</name>
        <dbReference type="ChEBI" id="CHEBI:59789"/>
    </ligand>
</feature>
<dbReference type="NCBIfam" id="TIGR03534">
    <property type="entry name" value="RF_mod_PrmC"/>
    <property type="match status" value="1"/>
</dbReference>
<dbReference type="NCBIfam" id="TIGR00536">
    <property type="entry name" value="hemK_fam"/>
    <property type="match status" value="1"/>
</dbReference>
<evidence type="ECO:0000313" key="8">
    <source>
        <dbReference type="EMBL" id="TFZ81554.1"/>
    </source>
</evidence>
<dbReference type="Gene3D" id="1.10.8.10">
    <property type="entry name" value="DNA helicase RuvA subunit, C-terminal domain"/>
    <property type="match status" value="1"/>
</dbReference>
<dbReference type="EC" id="2.1.1.297" evidence="5"/>
<dbReference type="GO" id="GO:0003676">
    <property type="term" value="F:nucleic acid binding"/>
    <property type="evidence" value="ECO:0007669"/>
    <property type="project" value="InterPro"/>
</dbReference>
<dbReference type="GO" id="GO:0032259">
    <property type="term" value="P:methylation"/>
    <property type="evidence" value="ECO:0007669"/>
    <property type="project" value="UniProtKB-KW"/>
</dbReference>
<feature type="domain" description="Release factor glutamine methyltransferase N-terminal" evidence="7">
    <location>
        <begin position="24"/>
        <end position="96"/>
    </location>
</feature>
<dbReference type="InterPro" id="IPR040758">
    <property type="entry name" value="PrmC_N"/>
</dbReference>
<dbReference type="InterPro" id="IPR050320">
    <property type="entry name" value="N5-glutamine_MTase"/>
</dbReference>
<organism evidence="8 9">
    <name type="scientific">Candidatus Macondimonas diazotrophica</name>
    <dbReference type="NCBI Taxonomy" id="2305248"/>
    <lineage>
        <taxon>Bacteria</taxon>
        <taxon>Pseudomonadati</taxon>
        <taxon>Pseudomonadota</taxon>
        <taxon>Gammaproteobacteria</taxon>
        <taxon>Chromatiales</taxon>
        <taxon>Ectothiorhodospiraceae</taxon>
        <taxon>Candidatus Macondimonas</taxon>
    </lineage>
</organism>
<feature type="binding site" evidence="5">
    <location>
        <position position="162"/>
    </location>
    <ligand>
        <name>S-adenosyl-L-methionine</name>
        <dbReference type="ChEBI" id="CHEBI:59789"/>
    </ligand>
</feature>
<evidence type="ECO:0000256" key="2">
    <source>
        <dbReference type="ARBA" id="ARBA00022679"/>
    </source>
</evidence>
<protein>
    <recommendedName>
        <fullName evidence="5">Release factor glutamine methyltransferase</fullName>
        <shortName evidence="5">RF MTase</shortName>
        <ecNumber evidence="5">2.1.1.297</ecNumber>
    </recommendedName>
    <alternativeName>
        <fullName evidence="5">N5-glutamine methyltransferase PrmC</fullName>
    </alternativeName>
    <alternativeName>
        <fullName evidence="5">Protein-(glutamine-N5) MTase PrmC</fullName>
    </alternativeName>
    <alternativeName>
        <fullName evidence="5">Protein-glutamine N-methyltransferase PrmC</fullName>
    </alternativeName>
</protein>
<dbReference type="AlphaFoldDB" id="A0A4Z0F6H0"/>
<evidence type="ECO:0000256" key="3">
    <source>
        <dbReference type="ARBA" id="ARBA00022691"/>
    </source>
</evidence>
<dbReference type="InterPro" id="IPR019874">
    <property type="entry name" value="RF_methyltr_PrmC"/>
</dbReference>
<comment type="function">
    <text evidence="5">Methylates the class 1 translation termination release factors RF1/PrfA and RF2/PrfB on the glutamine residue of the universally conserved GGQ motif.</text>
</comment>
<dbReference type="PANTHER" id="PTHR18895:SF74">
    <property type="entry name" value="MTRF1L RELEASE FACTOR GLUTAMINE METHYLTRANSFERASE"/>
    <property type="match status" value="1"/>
</dbReference>
<keyword evidence="9" id="KW-1185">Reference proteome</keyword>
<evidence type="ECO:0000259" key="6">
    <source>
        <dbReference type="Pfam" id="PF05175"/>
    </source>
</evidence>
<dbReference type="InterPro" id="IPR029063">
    <property type="entry name" value="SAM-dependent_MTases_sf"/>
</dbReference>
<name>A0A4Z0F6H0_9GAMM</name>
<comment type="similarity">
    <text evidence="5">Belongs to the protein N5-glutamine methyltransferase family. PrmC subfamily.</text>
</comment>
<feature type="domain" description="Methyltransferase small" evidence="6">
    <location>
        <begin position="134"/>
        <end position="218"/>
    </location>
</feature>
<dbReference type="CDD" id="cd02440">
    <property type="entry name" value="AdoMet_MTases"/>
    <property type="match status" value="1"/>
</dbReference>
<dbReference type="PANTHER" id="PTHR18895">
    <property type="entry name" value="HEMK METHYLTRANSFERASE"/>
    <property type="match status" value="1"/>
</dbReference>
<dbReference type="SUPFAM" id="SSF53335">
    <property type="entry name" value="S-adenosyl-L-methionine-dependent methyltransferases"/>
    <property type="match status" value="1"/>
</dbReference>
<evidence type="ECO:0000259" key="7">
    <source>
        <dbReference type="Pfam" id="PF17827"/>
    </source>
</evidence>
<evidence type="ECO:0000256" key="5">
    <source>
        <dbReference type="HAMAP-Rule" id="MF_02126"/>
    </source>
</evidence>
<keyword evidence="2 5" id="KW-0808">Transferase</keyword>
<dbReference type="HAMAP" id="MF_02126">
    <property type="entry name" value="RF_methyltr_PrmC"/>
    <property type="match status" value="1"/>
</dbReference>